<dbReference type="InterPro" id="IPR022789">
    <property type="entry name" value="ParD"/>
</dbReference>
<dbReference type="InterPro" id="IPR038296">
    <property type="entry name" value="ParD_sf"/>
</dbReference>
<gene>
    <name evidence="1" type="ORF">D3242_33065</name>
</gene>
<sequence>MRTSKPITVTLGKQQQSVDARVESGAYDSVSEVMRAALRALDREEQAVNEVMRARIRASIDDPRPSLSADEAEAEMARFMTSESKASRSAAR</sequence>
<dbReference type="Gene3D" id="6.10.10.120">
    <property type="entry name" value="Antitoxin ParD1-like"/>
    <property type="match status" value="1"/>
</dbReference>
<organism evidence="1 2">
    <name type="scientific">Mesorhizobium jarvisii</name>
    <dbReference type="NCBI Taxonomy" id="1777867"/>
    <lineage>
        <taxon>Bacteria</taxon>
        <taxon>Pseudomonadati</taxon>
        <taxon>Pseudomonadota</taxon>
        <taxon>Alphaproteobacteria</taxon>
        <taxon>Hyphomicrobiales</taxon>
        <taxon>Phyllobacteriaceae</taxon>
        <taxon>Mesorhizobium</taxon>
    </lineage>
</organism>
<dbReference type="GO" id="GO:0006355">
    <property type="term" value="P:regulation of DNA-templated transcription"/>
    <property type="evidence" value="ECO:0007669"/>
    <property type="project" value="InterPro"/>
</dbReference>
<dbReference type="EMBL" id="QZXA01000024">
    <property type="protein sequence ID" value="RJT28198.1"/>
    <property type="molecule type" value="Genomic_DNA"/>
</dbReference>
<dbReference type="Pfam" id="PF03693">
    <property type="entry name" value="ParD_antitoxin"/>
    <property type="match status" value="1"/>
</dbReference>
<dbReference type="SUPFAM" id="SSF47598">
    <property type="entry name" value="Ribbon-helix-helix"/>
    <property type="match status" value="1"/>
</dbReference>
<evidence type="ECO:0000313" key="2">
    <source>
        <dbReference type="Proteomes" id="UP000275530"/>
    </source>
</evidence>
<keyword evidence="2" id="KW-1185">Reference proteome</keyword>
<dbReference type="InterPro" id="IPR010985">
    <property type="entry name" value="Ribbon_hlx_hlx"/>
</dbReference>
<protein>
    <submittedName>
        <fullName evidence="1">Type II toxin-antitoxin system ParD family antitoxin</fullName>
    </submittedName>
</protein>
<dbReference type="Proteomes" id="UP000275530">
    <property type="component" value="Unassembled WGS sequence"/>
</dbReference>
<name>A0A6M7TRJ1_9HYPH</name>
<dbReference type="RefSeq" id="WP_064983657.1">
    <property type="nucleotide sequence ID" value="NZ_CP033509.1"/>
</dbReference>
<proteinExistence type="predicted"/>
<accession>A0A6M7TRJ1</accession>
<evidence type="ECO:0000313" key="1">
    <source>
        <dbReference type="EMBL" id="RJT28198.1"/>
    </source>
</evidence>
<reference evidence="1 2" key="1">
    <citation type="submission" date="2018-09" db="EMBL/GenBank/DDBJ databases">
        <title>Mesorhizobium carmichaelinearum sp. nov. isolated from Carmichaelinea spp. root nodules in New Zealand.</title>
        <authorList>
            <person name="De Meyer S.E."/>
        </authorList>
    </citation>
    <scope>NUCLEOTIDE SEQUENCE [LARGE SCALE GENOMIC DNA]</scope>
    <source>
        <strain evidence="1 2">LMG 28313</strain>
    </source>
</reference>
<dbReference type="AlphaFoldDB" id="A0A6M7TRJ1"/>
<dbReference type="NCBIfam" id="TIGR02606">
    <property type="entry name" value="antidote_CC2985"/>
    <property type="match status" value="1"/>
</dbReference>
<comment type="caution">
    <text evidence="1">The sequence shown here is derived from an EMBL/GenBank/DDBJ whole genome shotgun (WGS) entry which is preliminary data.</text>
</comment>